<dbReference type="RefSeq" id="WP_271168645.1">
    <property type="nucleotide sequence ID" value="NZ_BSFI01000008.1"/>
</dbReference>
<proteinExistence type="predicted"/>
<keyword evidence="3" id="KW-1185">Reference proteome</keyword>
<reference evidence="2" key="2">
    <citation type="submission" date="2023-01" db="EMBL/GenBank/DDBJ databases">
        <authorList>
            <person name="Sun Q."/>
            <person name="Evtushenko L."/>
        </authorList>
    </citation>
    <scope>NUCLEOTIDE SEQUENCE</scope>
    <source>
        <strain evidence="2">VKM B-2347</strain>
    </source>
</reference>
<evidence type="ECO:0000313" key="3">
    <source>
        <dbReference type="Proteomes" id="UP001143372"/>
    </source>
</evidence>
<dbReference type="EMBL" id="BSFI01000008">
    <property type="protein sequence ID" value="GLK68403.1"/>
    <property type="molecule type" value="Genomic_DNA"/>
</dbReference>
<organism evidence="2 3">
    <name type="scientific">Hansschlegelia plantiphila</name>
    <dbReference type="NCBI Taxonomy" id="374655"/>
    <lineage>
        <taxon>Bacteria</taxon>
        <taxon>Pseudomonadati</taxon>
        <taxon>Pseudomonadota</taxon>
        <taxon>Alphaproteobacteria</taxon>
        <taxon>Hyphomicrobiales</taxon>
        <taxon>Methylopilaceae</taxon>
        <taxon>Hansschlegelia</taxon>
    </lineage>
</organism>
<feature type="region of interest" description="Disordered" evidence="1">
    <location>
        <begin position="19"/>
        <end position="83"/>
    </location>
</feature>
<evidence type="ECO:0000313" key="2">
    <source>
        <dbReference type="EMBL" id="GLK68403.1"/>
    </source>
</evidence>
<dbReference type="AlphaFoldDB" id="A0A9W6J298"/>
<evidence type="ECO:0008006" key="4">
    <source>
        <dbReference type="Google" id="ProtNLM"/>
    </source>
</evidence>
<accession>A0A9W6J298</accession>
<dbReference type="Pfam" id="PF11154">
    <property type="entry name" value="DUF2934"/>
    <property type="match status" value="1"/>
</dbReference>
<protein>
    <recommendedName>
        <fullName evidence="4">DUF2934 domain-containing protein</fullName>
    </recommendedName>
</protein>
<reference evidence="2" key="1">
    <citation type="journal article" date="2014" name="Int. J. Syst. Evol. Microbiol.">
        <title>Complete genome sequence of Corynebacterium casei LMG S-19264T (=DSM 44701T), isolated from a smear-ripened cheese.</title>
        <authorList>
            <consortium name="US DOE Joint Genome Institute (JGI-PGF)"/>
            <person name="Walter F."/>
            <person name="Albersmeier A."/>
            <person name="Kalinowski J."/>
            <person name="Ruckert C."/>
        </authorList>
    </citation>
    <scope>NUCLEOTIDE SEQUENCE</scope>
    <source>
        <strain evidence="2">VKM B-2347</strain>
    </source>
</reference>
<dbReference type="InterPro" id="IPR021327">
    <property type="entry name" value="DUF2934"/>
</dbReference>
<feature type="compositionally biased region" description="Basic and acidic residues" evidence="1">
    <location>
        <begin position="46"/>
        <end position="55"/>
    </location>
</feature>
<dbReference type="Proteomes" id="UP001143372">
    <property type="component" value="Unassembled WGS sequence"/>
</dbReference>
<feature type="compositionally biased region" description="Gly residues" evidence="1">
    <location>
        <begin position="72"/>
        <end position="83"/>
    </location>
</feature>
<comment type="caution">
    <text evidence="2">The sequence shown here is derived from an EMBL/GenBank/DDBJ whole genome shotgun (WGS) entry which is preliminary data.</text>
</comment>
<gene>
    <name evidence="2" type="ORF">GCM10008179_20410</name>
</gene>
<sequence>MDDLTQKIRDRAYEIWLEARQPEGMEQQHWAQAERELGVTGSDDATGEREDRLDDSLEETFPSSDPVSEAQPGGGITGPGDDR</sequence>
<evidence type="ECO:0000256" key="1">
    <source>
        <dbReference type="SAM" id="MobiDB-lite"/>
    </source>
</evidence>
<name>A0A9W6J298_9HYPH</name>